<dbReference type="InterPro" id="IPR004045">
    <property type="entry name" value="Glutathione_S-Trfase_N"/>
</dbReference>
<dbReference type="PANTHER" id="PTHR43968:SF6">
    <property type="entry name" value="GLUTATHIONE S-TRANSFERASE OMEGA"/>
    <property type="match status" value="1"/>
</dbReference>
<evidence type="ECO:0000313" key="3">
    <source>
        <dbReference type="EMBL" id="QDO95771.1"/>
    </source>
</evidence>
<dbReference type="SFLD" id="SFLDS00019">
    <property type="entry name" value="Glutathione_Transferase_(cytos"/>
    <property type="match status" value="1"/>
</dbReference>
<dbReference type="Pfam" id="PF00043">
    <property type="entry name" value="GST_C"/>
    <property type="match status" value="1"/>
</dbReference>
<proteinExistence type="predicted"/>
<feature type="domain" description="GST C-terminal" evidence="2">
    <location>
        <begin position="79"/>
        <end position="211"/>
    </location>
</feature>
<dbReference type="SFLD" id="SFLDG00358">
    <property type="entry name" value="Main_(cytGST)"/>
    <property type="match status" value="1"/>
</dbReference>
<dbReference type="GO" id="GO:0016740">
    <property type="term" value="F:transferase activity"/>
    <property type="evidence" value="ECO:0007669"/>
    <property type="project" value="UniProtKB-KW"/>
</dbReference>
<dbReference type="SUPFAM" id="SSF47616">
    <property type="entry name" value="GST C-terminal domain-like"/>
    <property type="match status" value="1"/>
</dbReference>
<dbReference type="GO" id="GO:0005737">
    <property type="term" value="C:cytoplasm"/>
    <property type="evidence" value="ECO:0007669"/>
    <property type="project" value="TreeGrafter"/>
</dbReference>
<evidence type="ECO:0000259" key="1">
    <source>
        <dbReference type="PROSITE" id="PS50404"/>
    </source>
</evidence>
<evidence type="ECO:0000313" key="4">
    <source>
        <dbReference type="Proteomes" id="UP000317496"/>
    </source>
</evidence>
<organism evidence="3 4">
    <name type="scientific">Ferrovibrio terrae</name>
    <dbReference type="NCBI Taxonomy" id="2594003"/>
    <lineage>
        <taxon>Bacteria</taxon>
        <taxon>Pseudomonadati</taxon>
        <taxon>Pseudomonadota</taxon>
        <taxon>Alphaproteobacteria</taxon>
        <taxon>Rhodospirillales</taxon>
        <taxon>Rhodospirillaceae</taxon>
        <taxon>Ferrovibrio</taxon>
    </lineage>
</organism>
<keyword evidence="3" id="KW-0808">Transferase</keyword>
<dbReference type="EMBL" id="CP041636">
    <property type="protein sequence ID" value="QDO95771.1"/>
    <property type="molecule type" value="Genomic_DNA"/>
</dbReference>
<keyword evidence="4" id="KW-1185">Reference proteome</keyword>
<dbReference type="Gene3D" id="1.20.1050.10">
    <property type="match status" value="1"/>
</dbReference>
<dbReference type="InterPro" id="IPR040079">
    <property type="entry name" value="Glutathione_S-Trfase"/>
</dbReference>
<dbReference type="PROSITE" id="PS50404">
    <property type="entry name" value="GST_NTER"/>
    <property type="match status" value="1"/>
</dbReference>
<dbReference type="InterPro" id="IPR036249">
    <property type="entry name" value="Thioredoxin-like_sf"/>
</dbReference>
<dbReference type="AlphaFoldDB" id="A0A516GW64"/>
<dbReference type="InterPro" id="IPR010987">
    <property type="entry name" value="Glutathione-S-Trfase_C-like"/>
</dbReference>
<sequence length="215" mass="23823">MKLYNNDGSPFAARVRMLLRAKNAAPIEMLKPGADYKTIAPIGKIPALLLDDGTLLPESEVICGYLDATLPGPSLYLDTPEARARVTLMVRLSDLYLAPALHDFFVLLFTQPGNREAIEALAPAFARGLKFLDIYVAKDGCAAEARFSQADCTLSPMLFYVDEVLPGLIGQNLLEKRPALNTYWQRIKSHPTAAPVLDEVRKSWSRYQQKLQASQ</sequence>
<dbReference type="InterPro" id="IPR050983">
    <property type="entry name" value="GST_Omega/HSP26"/>
</dbReference>
<accession>A0A516GW64</accession>
<feature type="domain" description="GST N-terminal" evidence="1">
    <location>
        <begin position="1"/>
        <end position="74"/>
    </location>
</feature>
<reference evidence="3 4" key="1">
    <citation type="submission" date="2019-07" db="EMBL/GenBank/DDBJ databases">
        <title>Genome sequencing for Ferrovibrio sp. K5.</title>
        <authorList>
            <person name="Park S.-J."/>
        </authorList>
    </citation>
    <scope>NUCLEOTIDE SEQUENCE [LARGE SCALE GENOMIC DNA]</scope>
    <source>
        <strain evidence="3 4">K5</strain>
    </source>
</reference>
<dbReference type="InterPro" id="IPR004046">
    <property type="entry name" value="GST_C"/>
</dbReference>
<dbReference type="OrthoDB" id="9782992at2"/>
<dbReference type="Pfam" id="PF13417">
    <property type="entry name" value="GST_N_3"/>
    <property type="match status" value="1"/>
</dbReference>
<dbReference type="RefSeq" id="WP_144066752.1">
    <property type="nucleotide sequence ID" value="NZ_CP041636.1"/>
</dbReference>
<dbReference type="Gene3D" id="3.40.30.10">
    <property type="entry name" value="Glutaredoxin"/>
    <property type="match status" value="1"/>
</dbReference>
<name>A0A516GW64_9PROT</name>
<dbReference type="CDD" id="cd00299">
    <property type="entry name" value="GST_C_family"/>
    <property type="match status" value="1"/>
</dbReference>
<gene>
    <name evidence="3" type="ORF">FNB15_00050</name>
</gene>
<dbReference type="PANTHER" id="PTHR43968">
    <property type="match status" value="1"/>
</dbReference>
<dbReference type="PROSITE" id="PS50405">
    <property type="entry name" value="GST_CTER"/>
    <property type="match status" value="1"/>
</dbReference>
<evidence type="ECO:0000259" key="2">
    <source>
        <dbReference type="PROSITE" id="PS50405"/>
    </source>
</evidence>
<dbReference type="Proteomes" id="UP000317496">
    <property type="component" value="Chromosome"/>
</dbReference>
<dbReference type="InterPro" id="IPR036282">
    <property type="entry name" value="Glutathione-S-Trfase_C_sf"/>
</dbReference>
<dbReference type="SUPFAM" id="SSF52833">
    <property type="entry name" value="Thioredoxin-like"/>
    <property type="match status" value="1"/>
</dbReference>
<dbReference type="KEGG" id="fer:FNB15_00050"/>
<protein>
    <submittedName>
        <fullName evidence="3">Glutathione S-transferase family protein</fullName>
    </submittedName>
</protein>